<comment type="caution">
    <text evidence="2">The sequence shown here is derived from an EMBL/GenBank/DDBJ whole genome shotgun (WGS) entry which is preliminary data.</text>
</comment>
<proteinExistence type="predicted"/>
<protein>
    <submittedName>
        <fullName evidence="2">Uncharacterized protein</fullName>
    </submittedName>
</protein>
<name>A0A5B7EYN6_PORTR</name>
<feature type="region of interest" description="Disordered" evidence="1">
    <location>
        <begin position="1"/>
        <end position="53"/>
    </location>
</feature>
<dbReference type="EMBL" id="VSRR010003989">
    <property type="protein sequence ID" value="MPC38139.1"/>
    <property type="molecule type" value="Genomic_DNA"/>
</dbReference>
<dbReference type="AlphaFoldDB" id="A0A5B7EYN6"/>
<feature type="compositionally biased region" description="Polar residues" evidence="1">
    <location>
        <begin position="37"/>
        <end position="53"/>
    </location>
</feature>
<keyword evidence="3" id="KW-1185">Reference proteome</keyword>
<organism evidence="2 3">
    <name type="scientific">Portunus trituberculatus</name>
    <name type="common">Swimming crab</name>
    <name type="synonym">Neptunus trituberculatus</name>
    <dbReference type="NCBI Taxonomy" id="210409"/>
    <lineage>
        <taxon>Eukaryota</taxon>
        <taxon>Metazoa</taxon>
        <taxon>Ecdysozoa</taxon>
        <taxon>Arthropoda</taxon>
        <taxon>Crustacea</taxon>
        <taxon>Multicrustacea</taxon>
        <taxon>Malacostraca</taxon>
        <taxon>Eumalacostraca</taxon>
        <taxon>Eucarida</taxon>
        <taxon>Decapoda</taxon>
        <taxon>Pleocyemata</taxon>
        <taxon>Brachyura</taxon>
        <taxon>Eubrachyura</taxon>
        <taxon>Portunoidea</taxon>
        <taxon>Portunidae</taxon>
        <taxon>Portuninae</taxon>
        <taxon>Portunus</taxon>
    </lineage>
</organism>
<reference evidence="2 3" key="1">
    <citation type="submission" date="2019-05" db="EMBL/GenBank/DDBJ databases">
        <title>Another draft genome of Portunus trituberculatus and its Hox gene families provides insights of decapod evolution.</title>
        <authorList>
            <person name="Jeong J.-H."/>
            <person name="Song I."/>
            <person name="Kim S."/>
            <person name="Choi T."/>
            <person name="Kim D."/>
            <person name="Ryu S."/>
            <person name="Kim W."/>
        </authorList>
    </citation>
    <scope>NUCLEOTIDE SEQUENCE [LARGE SCALE GENOMIC DNA]</scope>
    <source>
        <tissue evidence="2">Muscle</tissue>
    </source>
</reference>
<gene>
    <name evidence="2" type="ORF">E2C01_031643</name>
</gene>
<accession>A0A5B7EYN6</accession>
<dbReference type="Proteomes" id="UP000324222">
    <property type="component" value="Unassembled WGS sequence"/>
</dbReference>
<sequence length="81" mass="9100">MCQKSRRGFSFRLSDWHPKTLPPRTPTSRSLAFPQPSDHTPPSTTSFVAGSQSMNGKVRVVEADWSPPLCRLRRCQGAIFL</sequence>
<evidence type="ECO:0000256" key="1">
    <source>
        <dbReference type="SAM" id="MobiDB-lite"/>
    </source>
</evidence>
<evidence type="ECO:0000313" key="2">
    <source>
        <dbReference type="EMBL" id="MPC38139.1"/>
    </source>
</evidence>
<evidence type="ECO:0000313" key="3">
    <source>
        <dbReference type="Proteomes" id="UP000324222"/>
    </source>
</evidence>